<dbReference type="Proteomes" id="UP001054945">
    <property type="component" value="Unassembled WGS sequence"/>
</dbReference>
<dbReference type="PROSITE" id="PS50904">
    <property type="entry name" value="PRELI_MSF1"/>
    <property type="match status" value="1"/>
</dbReference>
<keyword evidence="3" id="KW-1185">Reference proteome</keyword>
<dbReference type="GO" id="GO:0005758">
    <property type="term" value="C:mitochondrial intermembrane space"/>
    <property type="evidence" value="ECO:0007669"/>
    <property type="project" value="InterPro"/>
</dbReference>
<comment type="caution">
    <text evidence="2">The sequence shown here is derived from an EMBL/GenBank/DDBJ whole genome shotgun (WGS) entry which is preliminary data.</text>
</comment>
<protein>
    <submittedName>
        <fullName evidence="2">SEC14-like protein 5</fullName>
    </submittedName>
</protein>
<name>A0AAV4YD61_CAEEX</name>
<evidence type="ECO:0000259" key="1">
    <source>
        <dbReference type="PROSITE" id="PS50904"/>
    </source>
</evidence>
<proteinExistence type="predicted"/>
<evidence type="ECO:0000313" key="2">
    <source>
        <dbReference type="EMBL" id="GIZ05010.1"/>
    </source>
</evidence>
<dbReference type="AlphaFoldDB" id="A0AAV4YD61"/>
<feature type="domain" description="PRELI/MSF1" evidence="1">
    <location>
        <begin position="1"/>
        <end position="141"/>
    </location>
</feature>
<organism evidence="2 3">
    <name type="scientific">Caerostris extrusa</name>
    <name type="common">Bark spider</name>
    <name type="synonym">Caerostris bankana</name>
    <dbReference type="NCBI Taxonomy" id="172846"/>
    <lineage>
        <taxon>Eukaryota</taxon>
        <taxon>Metazoa</taxon>
        <taxon>Ecdysozoa</taxon>
        <taxon>Arthropoda</taxon>
        <taxon>Chelicerata</taxon>
        <taxon>Arachnida</taxon>
        <taxon>Araneae</taxon>
        <taxon>Araneomorphae</taxon>
        <taxon>Entelegynae</taxon>
        <taxon>Araneoidea</taxon>
        <taxon>Araneidae</taxon>
        <taxon>Caerostris</taxon>
    </lineage>
</organism>
<accession>A0AAV4YD61</accession>
<gene>
    <name evidence="2" type="primary">sec14l1</name>
    <name evidence="2" type="ORF">CEXT_740461</name>
</gene>
<evidence type="ECO:0000313" key="3">
    <source>
        <dbReference type="Proteomes" id="UP001054945"/>
    </source>
</evidence>
<dbReference type="PANTHER" id="PTHR11158">
    <property type="entry name" value="MSF1/PX19 RELATED"/>
    <property type="match status" value="1"/>
</dbReference>
<dbReference type="InterPro" id="IPR006797">
    <property type="entry name" value="PRELI/MSF1_dom"/>
</dbReference>
<dbReference type="Pfam" id="PF04707">
    <property type="entry name" value="PRELI"/>
    <property type="match status" value="1"/>
</dbReference>
<dbReference type="EMBL" id="BPLR01019190">
    <property type="protein sequence ID" value="GIZ05010.1"/>
    <property type="molecule type" value="Genomic_DNA"/>
</dbReference>
<dbReference type="InterPro" id="IPR037365">
    <property type="entry name" value="Slowmo/Ups"/>
</dbReference>
<sequence length="244" mass="27899">MVQKYQSPVRIYKYPFELVMAAYEKRFPTCKMIPVFLGSDTTYEYNSEDGAVHIIERRCRLNVEAPYLLKRVVISENCLYSVHPENPDWTCFEQTASLDVKSFFGFENAVEKLAMKQYSLNIKRPSLSCLSLRKEIIEYYIDELASEGVTYIPPFKDKEGIPVVEVSEEGACAVNSSRHNSLTQSNSEGTSHLSPDGHQTAGLLNFFFSFKCLGELTPFQESCLVQLKSGWQMLTKEKFLVIKH</sequence>
<reference evidence="2 3" key="1">
    <citation type="submission" date="2021-06" db="EMBL/GenBank/DDBJ databases">
        <title>Caerostris extrusa draft genome.</title>
        <authorList>
            <person name="Kono N."/>
            <person name="Arakawa K."/>
        </authorList>
    </citation>
    <scope>NUCLEOTIDE SEQUENCE [LARGE SCALE GENOMIC DNA]</scope>
</reference>